<proteinExistence type="predicted"/>
<dbReference type="EMBL" id="CAJVQB010020859">
    <property type="protein sequence ID" value="CAG8795579.1"/>
    <property type="molecule type" value="Genomic_DNA"/>
</dbReference>
<protein>
    <submittedName>
        <fullName evidence="1">21091_t:CDS:1</fullName>
    </submittedName>
</protein>
<organism evidence="1 2">
    <name type="scientific">Gigaspora margarita</name>
    <dbReference type="NCBI Taxonomy" id="4874"/>
    <lineage>
        <taxon>Eukaryota</taxon>
        <taxon>Fungi</taxon>
        <taxon>Fungi incertae sedis</taxon>
        <taxon>Mucoromycota</taxon>
        <taxon>Glomeromycotina</taxon>
        <taxon>Glomeromycetes</taxon>
        <taxon>Diversisporales</taxon>
        <taxon>Gigasporaceae</taxon>
        <taxon>Gigaspora</taxon>
    </lineage>
</organism>
<keyword evidence="2" id="KW-1185">Reference proteome</keyword>
<comment type="caution">
    <text evidence="1">The sequence shown here is derived from an EMBL/GenBank/DDBJ whole genome shotgun (WGS) entry which is preliminary data.</text>
</comment>
<evidence type="ECO:0000313" key="2">
    <source>
        <dbReference type="Proteomes" id="UP000789901"/>
    </source>
</evidence>
<gene>
    <name evidence="1" type="ORF">GMARGA_LOCUS22014</name>
</gene>
<dbReference type="Proteomes" id="UP000789901">
    <property type="component" value="Unassembled WGS sequence"/>
</dbReference>
<evidence type="ECO:0000313" key="1">
    <source>
        <dbReference type="EMBL" id="CAG8795579.1"/>
    </source>
</evidence>
<accession>A0ABN7VRQ0</accession>
<reference evidence="1 2" key="1">
    <citation type="submission" date="2021-06" db="EMBL/GenBank/DDBJ databases">
        <authorList>
            <person name="Kallberg Y."/>
            <person name="Tangrot J."/>
            <person name="Rosling A."/>
        </authorList>
    </citation>
    <scope>NUCLEOTIDE SEQUENCE [LARGE SCALE GENOMIC DNA]</scope>
    <source>
        <strain evidence="1 2">120-4 pot B 10/14</strain>
    </source>
</reference>
<sequence>MAVIGLTASTIAARTYSVVIYEQVASRGKEEIIEVGNLLWNDEVARQNNGVKEVKFKKAKLRKKETPDN</sequence>
<name>A0ABN7VRQ0_GIGMA</name>